<accession>A0A1H1LU54</accession>
<evidence type="ECO:0000313" key="2">
    <source>
        <dbReference type="EMBL" id="SDR77967.1"/>
    </source>
</evidence>
<keyword evidence="3" id="KW-1185">Reference proteome</keyword>
<dbReference type="PANTHER" id="PTHR12526">
    <property type="entry name" value="GLYCOSYLTRANSFERASE"/>
    <property type="match status" value="1"/>
</dbReference>
<evidence type="ECO:0000313" key="3">
    <source>
        <dbReference type="Proteomes" id="UP000198858"/>
    </source>
</evidence>
<dbReference type="PANTHER" id="PTHR12526:SF638">
    <property type="entry name" value="SPORE COAT PROTEIN SA"/>
    <property type="match status" value="1"/>
</dbReference>
<dbReference type="Pfam" id="PF00534">
    <property type="entry name" value="Glycos_transf_1"/>
    <property type="match status" value="1"/>
</dbReference>
<dbReference type="InterPro" id="IPR001296">
    <property type="entry name" value="Glyco_trans_1"/>
</dbReference>
<protein>
    <submittedName>
        <fullName evidence="2">Glycosyltransferase involved in cell wall bisynthesis</fullName>
    </submittedName>
</protein>
<dbReference type="Proteomes" id="UP000198858">
    <property type="component" value="Chromosome I"/>
</dbReference>
<organism evidence="2 3">
    <name type="scientific">Christiangramia echinicola</name>
    <dbReference type="NCBI Taxonomy" id="279359"/>
    <lineage>
        <taxon>Bacteria</taxon>
        <taxon>Pseudomonadati</taxon>
        <taxon>Bacteroidota</taxon>
        <taxon>Flavobacteriia</taxon>
        <taxon>Flavobacteriales</taxon>
        <taxon>Flavobacteriaceae</taxon>
        <taxon>Christiangramia</taxon>
    </lineage>
</organism>
<dbReference type="EMBL" id="LT629745">
    <property type="protein sequence ID" value="SDR77967.1"/>
    <property type="molecule type" value="Genomic_DNA"/>
</dbReference>
<dbReference type="GO" id="GO:0016757">
    <property type="term" value="F:glycosyltransferase activity"/>
    <property type="evidence" value="ECO:0007669"/>
    <property type="project" value="InterPro"/>
</dbReference>
<dbReference type="Gene3D" id="3.40.50.2000">
    <property type="entry name" value="Glycogen Phosphorylase B"/>
    <property type="match status" value="2"/>
</dbReference>
<evidence type="ECO:0000259" key="1">
    <source>
        <dbReference type="Pfam" id="PF00534"/>
    </source>
</evidence>
<sequence>MEIQKGIKPKVLMVLHFPPPVHGAAMVGEYIKKSNKLNTGLDLKFINLSTSSKIDEIGKRGFGKWSRFLQIIFETFKGIFRYKPDLVYITLTTSGVGFYKDAVLALLVKLFGVKVIYHLHNKGVESNSDHFFNKLLYQLVFRKSKVILLSQKLFKDVEKFVKREQVFICPNGIPDIPYRSNIEKGNSILFLSNLIESKGVLVLLESCELLLKRNIEFTCNIVGGIGDITENNLKRLIETKGLQKHVNYLGKKYGNDKKEIFESSKIFAFPTYYEKECFPLVLLEAMQYALPIVTTSEGGIEDIVQDNHCGFIVPKKDSKALADKLNILLEDSELAIKFGGKGREKYMDQFDLEKFELRLLQILRNTSQQEKIKQKIFEKV</sequence>
<dbReference type="RefSeq" id="WP_089661530.1">
    <property type="nucleotide sequence ID" value="NZ_LT629745.1"/>
</dbReference>
<dbReference type="STRING" id="1250231.SAMN04488552_0998"/>
<keyword evidence="2" id="KW-0808">Transferase</keyword>
<gene>
    <name evidence="2" type="ORF">SAMN04488552_0998</name>
</gene>
<feature type="domain" description="Glycosyl transferase family 1" evidence="1">
    <location>
        <begin position="181"/>
        <end position="344"/>
    </location>
</feature>
<reference evidence="2 3" key="1">
    <citation type="submission" date="2016-10" db="EMBL/GenBank/DDBJ databases">
        <authorList>
            <person name="Varghese N."/>
            <person name="Submissions S."/>
        </authorList>
    </citation>
    <scope>NUCLEOTIDE SEQUENCE [LARGE SCALE GENOMIC DNA]</scope>
    <source>
        <strain evidence="2 3">Mar_2010_102</strain>
    </source>
</reference>
<proteinExistence type="predicted"/>
<dbReference type="CDD" id="cd03801">
    <property type="entry name" value="GT4_PimA-like"/>
    <property type="match status" value="1"/>
</dbReference>
<name>A0A1H1LU54_9FLAO</name>
<dbReference type="SUPFAM" id="SSF53756">
    <property type="entry name" value="UDP-Glycosyltransferase/glycogen phosphorylase"/>
    <property type="match status" value="1"/>
</dbReference>
<dbReference type="AlphaFoldDB" id="A0A1H1LU54"/>